<dbReference type="Proteomes" id="UP000215914">
    <property type="component" value="Unassembled WGS sequence"/>
</dbReference>
<dbReference type="AlphaFoldDB" id="A0A9K3JMI6"/>
<dbReference type="EMBL" id="MNCJ02000317">
    <property type="protein sequence ID" value="KAF5817749.1"/>
    <property type="molecule type" value="Genomic_DNA"/>
</dbReference>
<evidence type="ECO:0000313" key="2">
    <source>
        <dbReference type="Proteomes" id="UP000215914"/>
    </source>
</evidence>
<keyword evidence="2" id="KW-1185">Reference proteome</keyword>
<gene>
    <name evidence="1" type="ORF">HanXRQr2_Chr02g0056681</name>
</gene>
<organism evidence="1 2">
    <name type="scientific">Helianthus annuus</name>
    <name type="common">Common sunflower</name>
    <dbReference type="NCBI Taxonomy" id="4232"/>
    <lineage>
        <taxon>Eukaryota</taxon>
        <taxon>Viridiplantae</taxon>
        <taxon>Streptophyta</taxon>
        <taxon>Embryophyta</taxon>
        <taxon>Tracheophyta</taxon>
        <taxon>Spermatophyta</taxon>
        <taxon>Magnoliopsida</taxon>
        <taxon>eudicotyledons</taxon>
        <taxon>Gunneridae</taxon>
        <taxon>Pentapetalae</taxon>
        <taxon>asterids</taxon>
        <taxon>campanulids</taxon>
        <taxon>Asterales</taxon>
        <taxon>Asteraceae</taxon>
        <taxon>Asteroideae</taxon>
        <taxon>Heliantheae alliance</taxon>
        <taxon>Heliantheae</taxon>
        <taxon>Helianthus</taxon>
    </lineage>
</organism>
<proteinExistence type="predicted"/>
<reference evidence="1" key="2">
    <citation type="submission" date="2020-06" db="EMBL/GenBank/DDBJ databases">
        <title>Helianthus annuus Genome sequencing and assembly Release 2.</title>
        <authorList>
            <person name="Gouzy J."/>
            <person name="Langlade N."/>
            <person name="Munos S."/>
        </authorList>
    </citation>
    <scope>NUCLEOTIDE SEQUENCE</scope>
    <source>
        <tissue evidence="1">Leaves</tissue>
    </source>
</reference>
<evidence type="ECO:0000313" key="1">
    <source>
        <dbReference type="EMBL" id="KAF5817749.1"/>
    </source>
</evidence>
<sequence>MTKLFCSLNKKQIIYSVPNHNKLPLTILNKSFLNKTNLTSKDRTKLTCVSVTGLSKKLQQNMHLQPYACGPERKFYILIPVIIRTTKKKKKSTSIKE</sequence>
<name>A0A9K3JMI6_HELAN</name>
<reference evidence="1" key="1">
    <citation type="journal article" date="2017" name="Nature">
        <title>The sunflower genome provides insights into oil metabolism, flowering and Asterid evolution.</title>
        <authorList>
            <person name="Badouin H."/>
            <person name="Gouzy J."/>
            <person name="Grassa C.J."/>
            <person name="Murat F."/>
            <person name="Staton S.E."/>
            <person name="Cottret L."/>
            <person name="Lelandais-Briere C."/>
            <person name="Owens G.L."/>
            <person name="Carrere S."/>
            <person name="Mayjonade B."/>
            <person name="Legrand L."/>
            <person name="Gill N."/>
            <person name="Kane N.C."/>
            <person name="Bowers J.E."/>
            <person name="Hubner S."/>
            <person name="Bellec A."/>
            <person name="Berard A."/>
            <person name="Berges H."/>
            <person name="Blanchet N."/>
            <person name="Boniface M.C."/>
            <person name="Brunel D."/>
            <person name="Catrice O."/>
            <person name="Chaidir N."/>
            <person name="Claudel C."/>
            <person name="Donnadieu C."/>
            <person name="Faraut T."/>
            <person name="Fievet G."/>
            <person name="Helmstetter N."/>
            <person name="King M."/>
            <person name="Knapp S.J."/>
            <person name="Lai Z."/>
            <person name="Le Paslier M.C."/>
            <person name="Lippi Y."/>
            <person name="Lorenzon L."/>
            <person name="Mandel J.R."/>
            <person name="Marage G."/>
            <person name="Marchand G."/>
            <person name="Marquand E."/>
            <person name="Bret-Mestries E."/>
            <person name="Morien E."/>
            <person name="Nambeesan S."/>
            <person name="Nguyen T."/>
            <person name="Pegot-Espagnet P."/>
            <person name="Pouilly N."/>
            <person name="Raftis F."/>
            <person name="Sallet E."/>
            <person name="Schiex T."/>
            <person name="Thomas J."/>
            <person name="Vandecasteele C."/>
            <person name="Vares D."/>
            <person name="Vear F."/>
            <person name="Vautrin S."/>
            <person name="Crespi M."/>
            <person name="Mangin B."/>
            <person name="Burke J.M."/>
            <person name="Salse J."/>
            <person name="Munos S."/>
            <person name="Vincourt P."/>
            <person name="Rieseberg L.H."/>
            <person name="Langlade N.B."/>
        </authorList>
    </citation>
    <scope>NUCLEOTIDE SEQUENCE</scope>
    <source>
        <tissue evidence="1">Leaves</tissue>
    </source>
</reference>
<dbReference type="Gramene" id="mRNA:HanXRQr2_Chr02g0056681">
    <property type="protein sequence ID" value="CDS:HanXRQr2_Chr02g0056681.1"/>
    <property type="gene ID" value="HanXRQr2_Chr02g0056681"/>
</dbReference>
<protein>
    <submittedName>
        <fullName evidence="1">Uncharacterized protein</fullName>
    </submittedName>
</protein>
<accession>A0A9K3JMI6</accession>
<comment type="caution">
    <text evidence="1">The sequence shown here is derived from an EMBL/GenBank/DDBJ whole genome shotgun (WGS) entry which is preliminary data.</text>
</comment>